<organism evidence="3 4">
    <name type="scientific">Candidatus Magasanikbacteria bacterium CG10_big_fil_rev_8_21_14_0_10_38_6</name>
    <dbReference type="NCBI Taxonomy" id="1974647"/>
    <lineage>
        <taxon>Bacteria</taxon>
        <taxon>Candidatus Magasanikiibacteriota</taxon>
    </lineage>
</organism>
<dbReference type="Pfam" id="PF08486">
    <property type="entry name" value="SpoIID"/>
    <property type="match status" value="1"/>
</dbReference>
<feature type="chain" id="PRO_5014669689" description="Sporulation stage II protein D amidase enhancer LytB N-terminal domain-containing protein" evidence="1">
    <location>
        <begin position="30"/>
        <end position="559"/>
    </location>
</feature>
<evidence type="ECO:0000256" key="1">
    <source>
        <dbReference type="SAM" id="SignalP"/>
    </source>
</evidence>
<keyword evidence="1" id="KW-0732">Signal</keyword>
<feature type="non-terminal residue" evidence="3">
    <location>
        <position position="559"/>
    </location>
</feature>
<dbReference type="EMBL" id="PFBW01000115">
    <property type="protein sequence ID" value="PIR77404.1"/>
    <property type="molecule type" value="Genomic_DNA"/>
</dbReference>
<accession>A0A2M6P126</accession>
<feature type="domain" description="Sporulation stage II protein D amidase enhancer LytB N-terminal" evidence="2">
    <location>
        <begin position="452"/>
        <end position="541"/>
    </location>
</feature>
<dbReference type="InterPro" id="IPR013783">
    <property type="entry name" value="Ig-like_fold"/>
</dbReference>
<dbReference type="Proteomes" id="UP000228528">
    <property type="component" value="Unassembled WGS sequence"/>
</dbReference>
<reference evidence="4" key="1">
    <citation type="submission" date="2017-09" db="EMBL/GenBank/DDBJ databases">
        <title>Depth-based differentiation of microbial function through sediment-hosted aquifers and enrichment of novel symbionts in the deep terrestrial subsurface.</title>
        <authorList>
            <person name="Probst A.J."/>
            <person name="Ladd B."/>
            <person name="Jarett J.K."/>
            <person name="Geller-Mcgrath D.E."/>
            <person name="Sieber C.M.K."/>
            <person name="Emerson J.B."/>
            <person name="Anantharaman K."/>
            <person name="Thomas B.C."/>
            <person name="Malmstrom R."/>
            <person name="Stieglmeier M."/>
            <person name="Klingl A."/>
            <person name="Woyke T."/>
            <person name="Ryan C.M."/>
            <person name="Banfield J.F."/>
        </authorList>
    </citation>
    <scope>NUCLEOTIDE SEQUENCE [LARGE SCALE GENOMIC DNA]</scope>
</reference>
<sequence length="559" mass="63130">MFFYHKYKHYFFLCLLATFWAIWTPSVEAKNPQPTIRDSAYAAQYLSQSISDPVLIEAGTTKNIEIKFKNVGTATWKKAGGRHISAYTEVPRYRKSAFAGAGWVSQEQTTLMEPSVIAPGEVGTLTIPFHAPTTPGEYQEEFYLAAEGYTWLKGGYFYLKIIVVAPSQKAAVEKQEQLPITQIEESQTELQKKALGAQRTVLNKRSFEVQGGEQIKLIMGLRNTGEESWQEYGIIANKPDDNLTFADTSWESSSLIFEKNTSLSPDETTKDTFFLRAPTKKGAYTLSLAAVVNGEVLDDQLAEVKVTVTQDAPSHYKEPTFSNKNTPIMKARRLDKEPLIRVGVWKNPEQIIFVPNNDAYKVYNGLVKMGVLPSGKSANMTYNAKTGRFTFSSSELTFETDTYIRLVPENNIHATFTLPNYERTVSWRGKLSFNTYRGIFEYRSTKDKQDQYFINELPIEDYVAGVAEASNSDPIEFLKAQSIVSRTYAYYIMAYSDKHADRFFNVVAHTGDQLYLGVENEKITGNYVIATQATRGEMVTYDNNVVITPYFGNSDGRTR</sequence>
<name>A0A2M6P126_9BACT</name>
<proteinExistence type="predicted"/>
<evidence type="ECO:0000259" key="2">
    <source>
        <dbReference type="Pfam" id="PF08486"/>
    </source>
</evidence>
<dbReference type="Gene3D" id="2.60.40.10">
    <property type="entry name" value="Immunoglobulins"/>
    <property type="match status" value="2"/>
</dbReference>
<dbReference type="AlphaFoldDB" id="A0A2M6P126"/>
<gene>
    <name evidence="3" type="ORF">COU30_02640</name>
</gene>
<protein>
    <recommendedName>
        <fullName evidence="2">Sporulation stage II protein D amidase enhancer LytB N-terminal domain-containing protein</fullName>
    </recommendedName>
</protein>
<evidence type="ECO:0000313" key="4">
    <source>
        <dbReference type="Proteomes" id="UP000228528"/>
    </source>
</evidence>
<dbReference type="InterPro" id="IPR013693">
    <property type="entry name" value="SpoIID/LytB_N"/>
</dbReference>
<evidence type="ECO:0000313" key="3">
    <source>
        <dbReference type="EMBL" id="PIR77404.1"/>
    </source>
</evidence>
<comment type="caution">
    <text evidence="3">The sequence shown here is derived from an EMBL/GenBank/DDBJ whole genome shotgun (WGS) entry which is preliminary data.</text>
</comment>
<feature type="signal peptide" evidence="1">
    <location>
        <begin position="1"/>
        <end position="29"/>
    </location>
</feature>